<dbReference type="InterPro" id="IPR051057">
    <property type="entry name" value="PI-PLC_domain"/>
</dbReference>
<dbReference type="PANTHER" id="PTHR13593:SF140">
    <property type="entry name" value="PLC-LIKE PHOSPHODIESTERASE"/>
    <property type="match status" value="1"/>
</dbReference>
<dbReference type="InterPro" id="IPR017946">
    <property type="entry name" value="PLC-like_Pdiesterase_TIM-brl"/>
</dbReference>
<evidence type="ECO:0000313" key="2">
    <source>
        <dbReference type="EMBL" id="RVX73383.1"/>
    </source>
</evidence>
<dbReference type="Proteomes" id="UP000288859">
    <property type="component" value="Unassembled WGS sequence"/>
</dbReference>
<sequence length="454" mass="49092">MKLEFSLLLTSLALSAAQVTLTGTNTEAATTTIPDYRTSGVTYRDDASTFTITSTGSFGSVTELFTTAGVGNTTASGSNGTVTTNSTTSATQTLLVGSARSTTVNGTASGNATASATTSAPQPTNTVPCNGFVEFCQRQYSNITHIGAHNSPFVRPGNIASNQELDVTTQLNDGVRMLQFQTHYENGTIHLCHSSCELLDAGTLEDYLRTVTVWLKANPSEVVTILMGNSDVLNPENYTAPVINSGLIDLVYTPPTVPMSLDSWPTLGEMIITRQRAVVMLDYEANQEEIPWLLDEFSQMWETPFSPTDRDFPCTAQRPPDDPDEVRRDRMYMMNQNLNIDVNLAGLSIDIPATNILNETNAVDGYGSAGWSVLNCTRDWDRPPTFLLVDYYNIGNFNGSVFQVAADANNVTYDRSSCCGLAQSPSRRGDGGREVVNAKILALILGIASMILFL</sequence>
<reference evidence="2 3" key="1">
    <citation type="submission" date="2017-03" db="EMBL/GenBank/DDBJ databases">
        <title>Genomes of endolithic fungi from Antarctica.</title>
        <authorList>
            <person name="Coleine C."/>
            <person name="Masonjones S."/>
            <person name="Stajich J.E."/>
        </authorList>
    </citation>
    <scope>NUCLEOTIDE SEQUENCE [LARGE SCALE GENOMIC DNA]</scope>
    <source>
        <strain evidence="2 3">CCFEE 6314</strain>
    </source>
</reference>
<dbReference type="Gene3D" id="3.20.20.190">
    <property type="entry name" value="Phosphatidylinositol (PI) phosphodiesterase"/>
    <property type="match status" value="1"/>
</dbReference>
<dbReference type="OrthoDB" id="7984201at2759"/>
<dbReference type="SUPFAM" id="SSF51695">
    <property type="entry name" value="PLC-like phosphodiesterases"/>
    <property type="match status" value="1"/>
</dbReference>
<dbReference type="AlphaFoldDB" id="A0A438NCI9"/>
<dbReference type="GO" id="GO:0008081">
    <property type="term" value="F:phosphoric diester hydrolase activity"/>
    <property type="evidence" value="ECO:0007669"/>
    <property type="project" value="InterPro"/>
</dbReference>
<name>A0A438NCI9_EXOME</name>
<dbReference type="GO" id="GO:0006629">
    <property type="term" value="P:lipid metabolic process"/>
    <property type="evidence" value="ECO:0007669"/>
    <property type="project" value="InterPro"/>
</dbReference>
<feature type="signal peptide" evidence="1">
    <location>
        <begin position="1"/>
        <end position="17"/>
    </location>
</feature>
<feature type="chain" id="PRO_5018993006" evidence="1">
    <location>
        <begin position="18"/>
        <end position="454"/>
    </location>
</feature>
<dbReference type="PANTHER" id="PTHR13593">
    <property type="match status" value="1"/>
</dbReference>
<evidence type="ECO:0000313" key="3">
    <source>
        <dbReference type="Proteomes" id="UP000288859"/>
    </source>
</evidence>
<dbReference type="Pfam" id="PF26146">
    <property type="entry name" value="PI-PLC_X"/>
    <property type="match status" value="1"/>
</dbReference>
<organism evidence="2 3">
    <name type="scientific">Exophiala mesophila</name>
    <name type="common">Black yeast-like fungus</name>
    <dbReference type="NCBI Taxonomy" id="212818"/>
    <lineage>
        <taxon>Eukaryota</taxon>
        <taxon>Fungi</taxon>
        <taxon>Dikarya</taxon>
        <taxon>Ascomycota</taxon>
        <taxon>Pezizomycotina</taxon>
        <taxon>Eurotiomycetes</taxon>
        <taxon>Chaetothyriomycetidae</taxon>
        <taxon>Chaetothyriales</taxon>
        <taxon>Herpotrichiellaceae</taxon>
        <taxon>Exophiala</taxon>
    </lineage>
</organism>
<dbReference type="CDD" id="cd08588">
    <property type="entry name" value="PI-PLCc_At5g67130_like"/>
    <property type="match status" value="1"/>
</dbReference>
<gene>
    <name evidence="2" type="ORF">B0A52_03025</name>
</gene>
<keyword evidence="1" id="KW-0732">Signal</keyword>
<proteinExistence type="predicted"/>
<evidence type="ECO:0000256" key="1">
    <source>
        <dbReference type="SAM" id="SignalP"/>
    </source>
</evidence>
<dbReference type="EMBL" id="NAJM01000008">
    <property type="protein sequence ID" value="RVX73383.1"/>
    <property type="molecule type" value="Genomic_DNA"/>
</dbReference>
<dbReference type="VEuPathDB" id="FungiDB:PV10_02739"/>
<accession>A0A438NCI9</accession>
<protein>
    <submittedName>
        <fullName evidence="2">Putative secreted protein</fullName>
    </submittedName>
</protein>
<comment type="caution">
    <text evidence="2">The sequence shown here is derived from an EMBL/GenBank/DDBJ whole genome shotgun (WGS) entry which is preliminary data.</text>
</comment>